<keyword evidence="2" id="KW-1185">Reference proteome</keyword>
<dbReference type="STRING" id="52441.SAMN05216302_100749"/>
<dbReference type="AlphaFoldDB" id="A0A1I3ZT40"/>
<evidence type="ECO:0000313" key="2">
    <source>
        <dbReference type="Proteomes" id="UP000199533"/>
    </source>
</evidence>
<gene>
    <name evidence="1" type="ORF">SAMN05216302_100749</name>
</gene>
<reference evidence="2" key="1">
    <citation type="submission" date="2016-10" db="EMBL/GenBank/DDBJ databases">
        <authorList>
            <person name="Varghese N."/>
            <person name="Submissions S."/>
        </authorList>
    </citation>
    <scope>NUCLEOTIDE SEQUENCE [LARGE SCALE GENOMIC DNA]</scope>
    <source>
        <strain evidence="2">Nm69</strain>
    </source>
</reference>
<evidence type="ECO:0000313" key="1">
    <source>
        <dbReference type="EMBL" id="SFK47198.1"/>
    </source>
</evidence>
<accession>A0A1I3ZT40</accession>
<proteinExistence type="predicted"/>
<protein>
    <submittedName>
        <fullName evidence="1">Uncharacterized protein</fullName>
    </submittedName>
</protein>
<sequence length="41" mass="4541">MLQGVAVGGLLRVLSLRILCQDGVGKIEYDAKRYNTDLTNF</sequence>
<dbReference type="Proteomes" id="UP000199533">
    <property type="component" value="Unassembled WGS sequence"/>
</dbReference>
<organism evidence="1 2">
    <name type="scientific">Nitrosomonas aestuarii</name>
    <dbReference type="NCBI Taxonomy" id="52441"/>
    <lineage>
        <taxon>Bacteria</taxon>
        <taxon>Pseudomonadati</taxon>
        <taxon>Pseudomonadota</taxon>
        <taxon>Betaproteobacteria</taxon>
        <taxon>Nitrosomonadales</taxon>
        <taxon>Nitrosomonadaceae</taxon>
        <taxon>Nitrosomonas</taxon>
    </lineage>
</organism>
<dbReference type="EMBL" id="FOSP01000007">
    <property type="protein sequence ID" value="SFK47198.1"/>
    <property type="molecule type" value="Genomic_DNA"/>
</dbReference>
<name>A0A1I3ZT40_9PROT</name>